<dbReference type="Proteomes" id="UP000256540">
    <property type="component" value="Unassembled WGS sequence"/>
</dbReference>
<organism evidence="2 3">
    <name type="scientific">Pectobacterium aquaticum</name>
    <dbReference type="NCBI Taxonomy" id="2204145"/>
    <lineage>
        <taxon>Bacteria</taxon>
        <taxon>Pseudomonadati</taxon>
        <taxon>Pseudomonadota</taxon>
        <taxon>Gammaproteobacteria</taxon>
        <taxon>Enterobacterales</taxon>
        <taxon>Pectobacteriaceae</taxon>
        <taxon>Pectobacterium</taxon>
    </lineage>
</organism>
<dbReference type="InterPro" id="IPR010998">
    <property type="entry name" value="Integrase_recombinase_N"/>
</dbReference>
<dbReference type="Gene3D" id="1.10.150.130">
    <property type="match status" value="1"/>
</dbReference>
<dbReference type="EMBL" id="QHJS02000200">
    <property type="protein sequence ID" value="RRO06474.1"/>
    <property type="molecule type" value="Genomic_DNA"/>
</dbReference>
<reference evidence="2 3" key="1">
    <citation type="submission" date="2018-11" db="EMBL/GenBank/DDBJ databases">
        <title>Draft genome sequences of proposed Pectobacterium aquaticum sp. nov. isolated in France from fresh water.</title>
        <authorList>
            <person name="Pedron J."/>
            <person name="Barny M.A."/>
        </authorList>
    </citation>
    <scope>NUCLEOTIDE SEQUENCE [LARGE SCALE GENOMIC DNA]</scope>
    <source>
        <strain evidence="2 3">A127-S21-F16</strain>
    </source>
</reference>
<proteinExistence type="predicted"/>
<accession>A0AA93AI04</accession>
<sequence>ESYSERLRPFVTWCEERGLTQAAQVSLSVLEGYQRYLHSYRKADGKLLAQGGQLNRLTAI</sequence>
<evidence type="ECO:0000313" key="3">
    <source>
        <dbReference type="Proteomes" id="UP000256540"/>
    </source>
</evidence>
<comment type="caution">
    <text evidence="2">The sequence shown here is derived from an EMBL/GenBank/DDBJ whole genome shotgun (WGS) entry which is preliminary data.</text>
</comment>
<dbReference type="GO" id="GO:0003677">
    <property type="term" value="F:DNA binding"/>
    <property type="evidence" value="ECO:0007669"/>
    <property type="project" value="UniProtKB-KW"/>
</dbReference>
<evidence type="ECO:0000256" key="1">
    <source>
        <dbReference type="ARBA" id="ARBA00023125"/>
    </source>
</evidence>
<feature type="non-terminal residue" evidence="2">
    <location>
        <position position="1"/>
    </location>
</feature>
<keyword evidence="1" id="KW-0238">DNA-binding</keyword>
<protein>
    <submittedName>
        <fullName evidence="2">Recombinase XerD</fullName>
    </submittedName>
</protein>
<evidence type="ECO:0000313" key="2">
    <source>
        <dbReference type="EMBL" id="RRO06474.1"/>
    </source>
</evidence>
<dbReference type="AlphaFoldDB" id="A0AA93AI04"/>
<name>A0AA93AI04_9GAMM</name>
<feature type="non-terminal residue" evidence="2">
    <location>
        <position position="60"/>
    </location>
</feature>
<gene>
    <name evidence="2" type="ORF">DMB84_021075</name>
</gene>